<feature type="chain" id="PRO_5046734653" evidence="7">
    <location>
        <begin position="25"/>
        <end position="355"/>
    </location>
</feature>
<keyword evidence="4" id="KW-0378">Hydrolase</keyword>
<evidence type="ECO:0000313" key="9">
    <source>
        <dbReference type="Proteomes" id="UP001437256"/>
    </source>
</evidence>
<comment type="caution">
    <text evidence="8">The sequence shown here is derived from an EMBL/GenBank/DDBJ whole genome shotgun (WGS) entry which is preliminary data.</text>
</comment>
<feature type="region of interest" description="Disordered" evidence="6">
    <location>
        <begin position="29"/>
        <end position="49"/>
    </location>
</feature>
<gene>
    <name evidence="8" type="ORF">AAF712_009929</name>
</gene>
<accession>A0ABR2ZPN9</accession>
<dbReference type="PANTHER" id="PTHR11010:SF23">
    <property type="entry name" value="SERINE PEPTIDASE"/>
    <property type="match status" value="1"/>
</dbReference>
<evidence type="ECO:0000313" key="8">
    <source>
        <dbReference type="EMBL" id="KAL0063139.1"/>
    </source>
</evidence>
<evidence type="ECO:0000256" key="3">
    <source>
        <dbReference type="ARBA" id="ARBA00022729"/>
    </source>
</evidence>
<name>A0ABR2ZPN9_9AGAR</name>
<evidence type="ECO:0000256" key="7">
    <source>
        <dbReference type="SAM" id="SignalP"/>
    </source>
</evidence>
<keyword evidence="2" id="KW-0645">Protease</keyword>
<feature type="signal peptide" evidence="7">
    <location>
        <begin position="1"/>
        <end position="24"/>
    </location>
</feature>
<dbReference type="Gene3D" id="3.40.50.1820">
    <property type="entry name" value="alpha/beta hydrolase"/>
    <property type="match status" value="1"/>
</dbReference>
<dbReference type="InterPro" id="IPR029058">
    <property type="entry name" value="AB_hydrolase_fold"/>
</dbReference>
<keyword evidence="3 7" id="KW-0732">Signal</keyword>
<evidence type="ECO:0000256" key="1">
    <source>
        <dbReference type="ARBA" id="ARBA00011079"/>
    </source>
</evidence>
<comment type="similarity">
    <text evidence="1">Belongs to the peptidase S28 family.</text>
</comment>
<reference evidence="8 9" key="1">
    <citation type="submission" date="2024-05" db="EMBL/GenBank/DDBJ databases">
        <title>A draft genome resource for the thread blight pathogen Marasmius tenuissimus strain MS-2.</title>
        <authorList>
            <person name="Yulfo-Soto G.E."/>
            <person name="Baruah I.K."/>
            <person name="Amoako-Attah I."/>
            <person name="Bukari Y."/>
            <person name="Meinhardt L.W."/>
            <person name="Bailey B.A."/>
            <person name="Cohen S.P."/>
        </authorList>
    </citation>
    <scope>NUCLEOTIDE SEQUENCE [LARGE SCALE GENOMIC DNA]</scope>
    <source>
        <strain evidence="8 9">MS-2</strain>
    </source>
</reference>
<keyword evidence="9" id="KW-1185">Reference proteome</keyword>
<organism evidence="8 9">
    <name type="scientific">Marasmius tenuissimus</name>
    <dbReference type="NCBI Taxonomy" id="585030"/>
    <lineage>
        <taxon>Eukaryota</taxon>
        <taxon>Fungi</taxon>
        <taxon>Dikarya</taxon>
        <taxon>Basidiomycota</taxon>
        <taxon>Agaricomycotina</taxon>
        <taxon>Agaricomycetes</taxon>
        <taxon>Agaricomycetidae</taxon>
        <taxon>Agaricales</taxon>
        <taxon>Marasmiineae</taxon>
        <taxon>Marasmiaceae</taxon>
        <taxon>Marasmius</taxon>
    </lineage>
</organism>
<evidence type="ECO:0000256" key="2">
    <source>
        <dbReference type="ARBA" id="ARBA00022670"/>
    </source>
</evidence>
<dbReference type="EMBL" id="JBBXMP010000087">
    <property type="protein sequence ID" value="KAL0063139.1"/>
    <property type="molecule type" value="Genomic_DNA"/>
</dbReference>
<dbReference type="Pfam" id="PF05577">
    <property type="entry name" value="Peptidase_S28"/>
    <property type="match status" value="1"/>
</dbReference>
<dbReference type="PROSITE" id="PS51257">
    <property type="entry name" value="PROKAR_LIPOPROTEIN"/>
    <property type="match status" value="1"/>
</dbReference>
<evidence type="ECO:0000256" key="4">
    <source>
        <dbReference type="ARBA" id="ARBA00022801"/>
    </source>
</evidence>
<proteinExistence type="inferred from homology"/>
<dbReference type="InterPro" id="IPR008758">
    <property type="entry name" value="Peptidase_S28"/>
</dbReference>
<keyword evidence="5" id="KW-0325">Glycoprotein</keyword>
<protein>
    <submittedName>
        <fullName evidence="8">Uncharacterized protein</fullName>
    </submittedName>
</protein>
<dbReference type="PANTHER" id="PTHR11010">
    <property type="entry name" value="PROTEASE S28 PRO-X CARBOXYPEPTIDASE-RELATED"/>
    <property type="match status" value="1"/>
</dbReference>
<dbReference type="Proteomes" id="UP001437256">
    <property type="component" value="Unassembled WGS sequence"/>
</dbReference>
<evidence type="ECO:0000256" key="5">
    <source>
        <dbReference type="ARBA" id="ARBA00023180"/>
    </source>
</evidence>
<evidence type="ECO:0000256" key="6">
    <source>
        <dbReference type="SAM" id="MobiDB-lite"/>
    </source>
</evidence>
<sequence>MGRIPFLTVFALVLFFSCCAGANGEHFLPRPAPPTGRKAPPGRVFKRSTGEEIPPYNTVYYFDQLVDHNDPSLGTFKQRYWHTAEFYEPAGPIILNTPGENNAERYTFYLTNQTITGYMAQIFNGATVILEHRFFGLSNPVEDLKGTTLAKYHTIDQAVGDLEYFAGNVKLPMDSGGEVAPGKAPWILTGGSYPGALTAWTMYNNFWRYYEPIREHMPKNCSADVEAVIALVDKTIDSNDAIEIQELKANFGMSNVTNIDDFAATRMPYPVLHSYPSYPHSGFIVTTPFYKWQDITPDSGPMTEFGEFCDALEVDETGQHAPEQGWGVEKALASWGSYFTETFLQRRCRGQRSIA</sequence>